<dbReference type="EMBL" id="JBJKFK010001411">
    <property type="protein sequence ID" value="KAL3313177.1"/>
    <property type="molecule type" value="Genomic_DNA"/>
</dbReference>
<reference evidence="1 2" key="1">
    <citation type="submission" date="2024-11" db="EMBL/GenBank/DDBJ databases">
        <title>Adaptive evolution of stress response genes in parasites aligns with host niche diversity.</title>
        <authorList>
            <person name="Hahn C."/>
            <person name="Resl P."/>
        </authorList>
    </citation>
    <scope>NUCLEOTIDE SEQUENCE [LARGE SCALE GENOMIC DNA]</scope>
    <source>
        <strain evidence="1">EGGRZ-B1_66</strain>
        <tissue evidence="1">Body</tissue>
    </source>
</reference>
<comment type="caution">
    <text evidence="1">The sequence shown here is derived from an EMBL/GenBank/DDBJ whole genome shotgun (WGS) entry which is preliminary data.</text>
</comment>
<dbReference type="Proteomes" id="UP001626550">
    <property type="component" value="Unassembled WGS sequence"/>
</dbReference>
<sequence length="92" mass="10864">MKLRSDTDHIFFGQPCDLIPDKLPRELDIIRCITFIINSGKTIHEAYEMVLDKVEAIYEYASIKTKNRKTLHYQYIFVQKLFFPPPIAQKSE</sequence>
<protein>
    <submittedName>
        <fullName evidence="1">Uncharacterized protein</fullName>
    </submittedName>
</protein>
<organism evidence="1 2">
    <name type="scientific">Cichlidogyrus casuarinus</name>
    <dbReference type="NCBI Taxonomy" id="1844966"/>
    <lineage>
        <taxon>Eukaryota</taxon>
        <taxon>Metazoa</taxon>
        <taxon>Spiralia</taxon>
        <taxon>Lophotrochozoa</taxon>
        <taxon>Platyhelminthes</taxon>
        <taxon>Monogenea</taxon>
        <taxon>Monopisthocotylea</taxon>
        <taxon>Dactylogyridea</taxon>
        <taxon>Ancyrocephalidae</taxon>
        <taxon>Cichlidogyrus</taxon>
    </lineage>
</organism>
<evidence type="ECO:0000313" key="2">
    <source>
        <dbReference type="Proteomes" id="UP001626550"/>
    </source>
</evidence>
<accession>A0ABD2Q1T7</accession>
<keyword evidence="2" id="KW-1185">Reference proteome</keyword>
<evidence type="ECO:0000313" key="1">
    <source>
        <dbReference type="EMBL" id="KAL3313177.1"/>
    </source>
</evidence>
<gene>
    <name evidence="1" type="ORF">Ciccas_008226</name>
</gene>
<proteinExistence type="predicted"/>
<name>A0ABD2Q1T7_9PLAT</name>
<dbReference type="AlphaFoldDB" id="A0ABD2Q1T7"/>